<dbReference type="Gene3D" id="3.40.50.150">
    <property type="entry name" value="Vaccinia Virus protein VP39"/>
    <property type="match status" value="1"/>
</dbReference>
<sequence>MTVYKTEQEKFWAGDFGTEYIQRNQGDQLLASNLAFFSKALYAAKGIQNCIEFGANIGMNLKAIKLLYPSIDLHGIEINQQAARYLANVIPSDHVYSGSILEFSDLRQWDLVLIKGVLIHTHPEQLPIVYTKLVNATGRYLLIAEYYNPSPVAIPYRGHADRLFKRDFAGEVLDQHPELRLVDYGFVYRRDPNFPQDDITWFLIEKN</sequence>
<protein>
    <submittedName>
        <fullName evidence="1">Pseudaminic acid biosynthesis-associated methylase</fullName>
    </submittedName>
</protein>
<dbReference type="RefSeq" id="WP_096571329.1">
    <property type="nucleotide sequence ID" value="NZ_JAQMTI010000027.1"/>
</dbReference>
<proteinExistence type="predicted"/>
<dbReference type="EMBL" id="JAQMTI010000027">
    <property type="protein sequence ID" value="MDB9440188.1"/>
    <property type="molecule type" value="Genomic_DNA"/>
</dbReference>
<comment type="caution">
    <text evidence="1">The sequence shown here is derived from an EMBL/GenBank/DDBJ whole genome shotgun (WGS) entry which is preliminary data.</text>
</comment>
<gene>
    <name evidence="1" type="ORF">PN497_02165</name>
</gene>
<dbReference type="NCBIfam" id="TIGR03587">
    <property type="entry name" value="Pse_Me-ase"/>
    <property type="match status" value="1"/>
</dbReference>
<dbReference type="InterPro" id="IPR029063">
    <property type="entry name" value="SAM-dependent_MTases_sf"/>
</dbReference>
<keyword evidence="1" id="KW-0489">Methyltransferase</keyword>
<keyword evidence="2" id="KW-1185">Reference proteome</keyword>
<dbReference type="GO" id="GO:0032259">
    <property type="term" value="P:methylation"/>
    <property type="evidence" value="ECO:0007669"/>
    <property type="project" value="UniProtKB-KW"/>
</dbReference>
<dbReference type="Proteomes" id="UP001211711">
    <property type="component" value="Unassembled WGS sequence"/>
</dbReference>
<accession>A0ABT4ZLC7</accession>
<reference evidence="1 2" key="1">
    <citation type="submission" date="2023-01" db="EMBL/GenBank/DDBJ databases">
        <title>Genomes from the Australian National Cyanobacteria Reference Collection.</title>
        <authorList>
            <person name="Willis A."/>
            <person name="Lee E.M.F."/>
        </authorList>
    </citation>
    <scope>NUCLEOTIDE SEQUENCE [LARGE SCALE GENOMIC DNA]</scope>
    <source>
        <strain evidence="1 2">CS-549</strain>
    </source>
</reference>
<dbReference type="SUPFAM" id="SSF53335">
    <property type="entry name" value="S-adenosyl-L-methionine-dependent methyltransferases"/>
    <property type="match status" value="1"/>
</dbReference>
<organism evidence="1 2">
    <name type="scientific">Sphaerospermopsis kisseleviana CS-549</name>
    <dbReference type="NCBI Taxonomy" id="3021783"/>
    <lineage>
        <taxon>Bacteria</taxon>
        <taxon>Bacillati</taxon>
        <taxon>Cyanobacteriota</taxon>
        <taxon>Cyanophyceae</taxon>
        <taxon>Nostocales</taxon>
        <taxon>Aphanizomenonaceae</taxon>
        <taxon>Sphaerospermopsis</taxon>
        <taxon>Sphaerospermopsis kisseleviana</taxon>
    </lineage>
</organism>
<dbReference type="GO" id="GO:0008168">
    <property type="term" value="F:methyltransferase activity"/>
    <property type="evidence" value="ECO:0007669"/>
    <property type="project" value="UniProtKB-KW"/>
</dbReference>
<dbReference type="InterPro" id="IPR020027">
    <property type="entry name" value="Pseudamin_synth-assoc_MeTrfase"/>
</dbReference>
<name>A0ABT4ZLC7_9CYAN</name>
<evidence type="ECO:0000313" key="2">
    <source>
        <dbReference type="Proteomes" id="UP001211711"/>
    </source>
</evidence>
<keyword evidence="1" id="KW-0808">Transferase</keyword>
<evidence type="ECO:0000313" key="1">
    <source>
        <dbReference type="EMBL" id="MDB9440188.1"/>
    </source>
</evidence>